<accession>A0A6J6CG49</accession>
<feature type="transmembrane region" description="Helical" evidence="1">
    <location>
        <begin position="98"/>
        <end position="123"/>
    </location>
</feature>
<name>A0A6J6CG49_9ZZZZ</name>
<protein>
    <submittedName>
        <fullName evidence="2">Unannotated protein</fullName>
    </submittedName>
</protein>
<dbReference type="Gene3D" id="1.10.1760.20">
    <property type="match status" value="1"/>
</dbReference>
<feature type="transmembrane region" description="Helical" evidence="1">
    <location>
        <begin position="42"/>
        <end position="59"/>
    </location>
</feature>
<proteinExistence type="predicted"/>
<keyword evidence="1" id="KW-0812">Transmembrane</keyword>
<dbReference type="EMBL" id="CAEZTB010000003">
    <property type="protein sequence ID" value="CAB4549163.1"/>
    <property type="molecule type" value="Genomic_DNA"/>
</dbReference>
<dbReference type="PIRSF" id="PIRSF037395">
    <property type="entry name" value="UCP037395_ABCper"/>
    <property type="match status" value="1"/>
</dbReference>
<organism evidence="2">
    <name type="scientific">freshwater metagenome</name>
    <dbReference type="NCBI Taxonomy" id="449393"/>
    <lineage>
        <taxon>unclassified sequences</taxon>
        <taxon>metagenomes</taxon>
        <taxon>ecological metagenomes</taxon>
    </lineage>
</organism>
<feature type="transmembrane region" description="Helical" evidence="1">
    <location>
        <begin position="162"/>
        <end position="183"/>
    </location>
</feature>
<feature type="transmembrane region" description="Helical" evidence="1">
    <location>
        <begin position="12"/>
        <end position="30"/>
    </location>
</feature>
<dbReference type="AlphaFoldDB" id="A0A6J6CG49"/>
<feature type="transmembrane region" description="Helical" evidence="1">
    <location>
        <begin position="227"/>
        <end position="245"/>
    </location>
</feature>
<keyword evidence="1" id="KW-1133">Transmembrane helix</keyword>
<gene>
    <name evidence="2" type="ORF">UFOPK1581_00040</name>
</gene>
<keyword evidence="1" id="KW-0472">Membrane</keyword>
<sequence>MNTFSGKWISNLSILLAGIGSVLMFSWPFFISGESAVEADVAQVVFIALMPVMLVLILVEVATGEIGSKQIALLGVLIALNAVIRLLGAGTAGIETAFFLIIIAGYVFGSGFGFLLGTGSLLVSSLITGGVGPWLPFQMMAAGLIGIGAGLLPRFSARSAKLSVLIVYAIPASFAYGFLMTLWNWPFLAGSESSISYLAGAGAIENLIRFVQFQILTGGLIWDLGRAITTVALIAITGPLLLGSLQRAASKAGFVKPSKQEGASQARGQEL</sequence>
<evidence type="ECO:0000256" key="1">
    <source>
        <dbReference type="SAM" id="Phobius"/>
    </source>
</evidence>
<evidence type="ECO:0000313" key="2">
    <source>
        <dbReference type="EMBL" id="CAB4549163.1"/>
    </source>
</evidence>
<reference evidence="2" key="1">
    <citation type="submission" date="2020-05" db="EMBL/GenBank/DDBJ databases">
        <authorList>
            <person name="Chiriac C."/>
            <person name="Salcher M."/>
            <person name="Ghai R."/>
            <person name="Kavagutti S V."/>
        </authorList>
    </citation>
    <scope>NUCLEOTIDE SEQUENCE</scope>
</reference>
<feature type="transmembrane region" description="Helical" evidence="1">
    <location>
        <begin position="71"/>
        <end position="92"/>
    </location>
</feature>
<dbReference type="InterPro" id="IPR017196">
    <property type="entry name" value="ECF_substrate-spec_UCP037395"/>
</dbReference>
<feature type="transmembrane region" description="Helical" evidence="1">
    <location>
        <begin position="135"/>
        <end position="156"/>
    </location>
</feature>